<reference evidence="1" key="1">
    <citation type="journal article" date="2012" name="Proc. Natl. Acad. Sci. U.S.A.">
        <title>Antigenic diversity is generated by distinct evolutionary mechanisms in African trypanosome species.</title>
        <authorList>
            <person name="Jackson A.P."/>
            <person name="Berry A."/>
            <person name="Aslett M."/>
            <person name="Allison H.C."/>
            <person name="Burton P."/>
            <person name="Vavrova-Anderson J."/>
            <person name="Brown R."/>
            <person name="Browne H."/>
            <person name="Corton N."/>
            <person name="Hauser H."/>
            <person name="Gamble J."/>
            <person name="Gilderthorp R."/>
            <person name="Marcello L."/>
            <person name="McQuillan J."/>
            <person name="Otto T.D."/>
            <person name="Quail M.A."/>
            <person name="Sanders M.J."/>
            <person name="van Tonder A."/>
            <person name="Ginger M.L."/>
            <person name="Field M.C."/>
            <person name="Barry J.D."/>
            <person name="Hertz-Fowler C."/>
            <person name="Berriman M."/>
        </authorList>
    </citation>
    <scope>NUCLEOTIDE SEQUENCE</scope>
    <source>
        <strain evidence="1">IL3000</strain>
    </source>
</reference>
<protein>
    <submittedName>
        <fullName evidence="1">Uncharacterized protein TCIL3000_9_480</fullName>
    </submittedName>
</protein>
<accession>G0UTE0</accession>
<proteinExistence type="predicted"/>
<evidence type="ECO:0000313" key="1">
    <source>
        <dbReference type="EMBL" id="CCC92654.1"/>
    </source>
</evidence>
<gene>
    <name evidence="1" type="ORF">TCIL3000_9_480</name>
</gene>
<organism evidence="1">
    <name type="scientific">Trypanosoma congolense (strain IL3000)</name>
    <dbReference type="NCBI Taxonomy" id="1068625"/>
    <lineage>
        <taxon>Eukaryota</taxon>
        <taxon>Discoba</taxon>
        <taxon>Euglenozoa</taxon>
        <taxon>Kinetoplastea</taxon>
        <taxon>Metakinetoplastina</taxon>
        <taxon>Trypanosomatida</taxon>
        <taxon>Trypanosomatidae</taxon>
        <taxon>Trypanosoma</taxon>
        <taxon>Nannomonas</taxon>
    </lineage>
</organism>
<dbReference type="AlphaFoldDB" id="G0UTE0"/>
<dbReference type="EMBL" id="HE575322">
    <property type="protein sequence ID" value="CCC92654.1"/>
    <property type="molecule type" value="Genomic_DNA"/>
</dbReference>
<sequence>MMWQPLGSMHMAGPKWARKGSAWKHFFICRVRIYKQKNIGRAPFSNARPRGDAQFRESVQLWHTYTLSVKKKYIVVTNEFFGCTRRIETMYCFCLFVSPSFSGLNPRVLLRFLPPRNGCLCRFRRVIECEVEDTRGKDGILFFLFYFIHFHQCRVCFLLFSSSCRHCFVFLIPLLSWIPFLFSSSLCHDGTYQTVPLRRRIFFFSVPRGTKRSTVARRAQLCSRINAMKKVREVKKK</sequence>
<name>G0UTE0_TRYCI</name>
<dbReference type="VEuPathDB" id="TriTrypDB:TcIL3000_9_480"/>